<dbReference type="InterPro" id="IPR005501">
    <property type="entry name" value="LamB/YcsF/PxpA-like"/>
</dbReference>
<comment type="subunit">
    <text evidence="1">Forms a complex composed of PxpA, PxpB and PxpC.</text>
</comment>
<dbReference type="Pfam" id="PF03746">
    <property type="entry name" value="LamB_YcsF"/>
    <property type="match status" value="1"/>
</dbReference>
<evidence type="ECO:0000256" key="1">
    <source>
        <dbReference type="HAMAP-Rule" id="MF_00691"/>
    </source>
</evidence>
<name>A0A7I7QIM3_9MYCO</name>
<dbReference type="InterPro" id="IPR011330">
    <property type="entry name" value="Glyco_hydro/deAcase_b/a-brl"/>
</dbReference>
<keyword evidence="1" id="KW-0547">Nucleotide-binding</keyword>
<evidence type="ECO:0000313" key="2">
    <source>
        <dbReference type="EMBL" id="BBY26173.1"/>
    </source>
</evidence>
<dbReference type="PANTHER" id="PTHR30292:SF0">
    <property type="entry name" value="5-OXOPROLINASE SUBUNIT A"/>
    <property type="match status" value="1"/>
</dbReference>
<comment type="function">
    <text evidence="1">Catalyzes the cleavage of 5-oxoproline to form L-glutamate coupled to the hydrolysis of ATP to ADP and inorganic phosphate.</text>
</comment>
<dbReference type="NCBIfam" id="NF003814">
    <property type="entry name" value="PRK05406.1-3"/>
    <property type="match status" value="1"/>
</dbReference>
<dbReference type="Gene3D" id="3.20.20.370">
    <property type="entry name" value="Glycoside hydrolase/deacetylase"/>
    <property type="match status" value="1"/>
</dbReference>
<dbReference type="SUPFAM" id="SSF88713">
    <property type="entry name" value="Glycoside hydrolase/deacetylase"/>
    <property type="match status" value="1"/>
</dbReference>
<dbReference type="KEGG" id="msei:MSEDJ_02690"/>
<dbReference type="EC" id="3.5.2.9" evidence="1"/>
<dbReference type="GO" id="GO:0005975">
    <property type="term" value="P:carbohydrate metabolic process"/>
    <property type="evidence" value="ECO:0007669"/>
    <property type="project" value="InterPro"/>
</dbReference>
<keyword evidence="3" id="KW-1185">Reference proteome</keyword>
<organism evidence="2 3">
    <name type="scientific">Mycolicibacterium sediminis</name>
    <dbReference type="NCBI Taxonomy" id="1286180"/>
    <lineage>
        <taxon>Bacteria</taxon>
        <taxon>Bacillati</taxon>
        <taxon>Actinomycetota</taxon>
        <taxon>Actinomycetes</taxon>
        <taxon>Mycobacteriales</taxon>
        <taxon>Mycobacteriaceae</taxon>
        <taxon>Mycolicibacterium</taxon>
    </lineage>
</organism>
<dbReference type="GO" id="GO:0005524">
    <property type="term" value="F:ATP binding"/>
    <property type="evidence" value="ECO:0007669"/>
    <property type="project" value="UniProtKB-UniRule"/>
</dbReference>
<proteinExistence type="inferred from homology"/>
<dbReference type="HAMAP" id="MF_00691">
    <property type="entry name" value="PxpA"/>
    <property type="match status" value="1"/>
</dbReference>
<dbReference type="PANTHER" id="PTHR30292">
    <property type="entry name" value="UNCHARACTERIZED PROTEIN YBGL-RELATED"/>
    <property type="match status" value="1"/>
</dbReference>
<dbReference type="RefSeq" id="WP_163795276.1">
    <property type="nucleotide sequence ID" value="NZ_AP022588.1"/>
</dbReference>
<comment type="catalytic activity">
    <reaction evidence="1">
        <text>5-oxo-L-proline + ATP + 2 H2O = L-glutamate + ADP + phosphate + H(+)</text>
        <dbReference type="Rhea" id="RHEA:10348"/>
        <dbReference type="ChEBI" id="CHEBI:15377"/>
        <dbReference type="ChEBI" id="CHEBI:15378"/>
        <dbReference type="ChEBI" id="CHEBI:29985"/>
        <dbReference type="ChEBI" id="CHEBI:30616"/>
        <dbReference type="ChEBI" id="CHEBI:43474"/>
        <dbReference type="ChEBI" id="CHEBI:58402"/>
        <dbReference type="ChEBI" id="CHEBI:456216"/>
        <dbReference type="EC" id="3.5.2.9"/>
    </reaction>
</comment>
<reference evidence="2 3" key="1">
    <citation type="journal article" date="2019" name="Emerg. Microbes Infect.">
        <title>Comprehensive subspecies identification of 175 nontuberculous mycobacteria species based on 7547 genomic profiles.</title>
        <authorList>
            <person name="Matsumoto Y."/>
            <person name="Kinjo T."/>
            <person name="Motooka D."/>
            <person name="Nabeya D."/>
            <person name="Jung N."/>
            <person name="Uechi K."/>
            <person name="Horii T."/>
            <person name="Iida T."/>
            <person name="Fujita J."/>
            <person name="Nakamura S."/>
        </authorList>
    </citation>
    <scope>NUCLEOTIDE SEQUENCE [LARGE SCALE GENOMIC DNA]</scope>
    <source>
        <strain evidence="2 3">JCM 17899</strain>
    </source>
</reference>
<gene>
    <name evidence="1" type="primary">pxpA</name>
    <name evidence="2" type="ORF">MSEDJ_02690</name>
</gene>
<comment type="similarity">
    <text evidence="1">Belongs to the LamB/PxpA family.</text>
</comment>
<dbReference type="AlphaFoldDB" id="A0A7I7QIM3"/>
<dbReference type="EMBL" id="AP022588">
    <property type="protein sequence ID" value="BBY26173.1"/>
    <property type="molecule type" value="Genomic_DNA"/>
</dbReference>
<dbReference type="CDD" id="cd10787">
    <property type="entry name" value="LamB_YcsF_like"/>
    <property type="match status" value="1"/>
</dbReference>
<accession>A0A7I7QIM3</accession>
<dbReference type="Proteomes" id="UP000467193">
    <property type="component" value="Chromosome"/>
</dbReference>
<evidence type="ECO:0000313" key="3">
    <source>
        <dbReference type="Proteomes" id="UP000467193"/>
    </source>
</evidence>
<dbReference type="NCBIfam" id="NF003816">
    <property type="entry name" value="PRK05406.1-5"/>
    <property type="match status" value="1"/>
</dbReference>
<dbReference type="GO" id="GO:0017168">
    <property type="term" value="F:5-oxoprolinase (ATP-hydrolyzing) activity"/>
    <property type="evidence" value="ECO:0007669"/>
    <property type="project" value="UniProtKB-UniRule"/>
</dbReference>
<keyword evidence="1" id="KW-0067">ATP-binding</keyword>
<sequence>MTPATIDLNADLGEGFGAWRLGDDEAMLDVVTSANVACGFHAGDPAGLSRTCRAAVARGVRIGAQVGYRDLAGFGRRFIDVSREDLVADVVYQIGALQALARAAGSTVTYVKPHGALYNTIVTDAGQAEAVAAAVHAVDPALPVLGPAGSAFFAAAEHLGLRTVPEAFADRAYTPDGTLVSRREEGAVLHDVAAIADRVATMVQHGRVTAVDGSTVAITAESVCVHGDSPGAVQIAHAVRQRLLDDGVLLEGFV</sequence>
<protein>
    <recommendedName>
        <fullName evidence="1">5-oxoprolinase subunit A</fullName>
        <shortName evidence="1">5-OPase subunit A</shortName>
        <ecNumber evidence="1">3.5.2.9</ecNumber>
    </recommendedName>
    <alternativeName>
        <fullName evidence="1">5-oxoprolinase (ATP-hydrolyzing) subunit A</fullName>
    </alternativeName>
</protein>
<keyword evidence="1" id="KW-0378">Hydrolase</keyword>